<evidence type="ECO:0000256" key="2">
    <source>
        <dbReference type="ARBA" id="ARBA00022448"/>
    </source>
</evidence>
<dbReference type="KEGG" id="ssm:Spirs_1674"/>
<dbReference type="InterPro" id="IPR018389">
    <property type="entry name" value="DctP_fam"/>
</dbReference>
<dbReference type="STRING" id="573413.Spirs_1674"/>
<dbReference type="NCBIfam" id="NF037995">
    <property type="entry name" value="TRAP_S1"/>
    <property type="match status" value="1"/>
</dbReference>
<dbReference type="OrthoDB" id="89872at2"/>
<dbReference type="HOGENOM" id="CLU_036176_1_3_12"/>
<sequence>MKRSLFLGLALSVALLGCSGKGADKDAANKSGEVAATKVVLQVGAEANPGEPQVEGMNKWAELVKERSNGTMELQVFPSSQLGYKAALIDQMLVGDPVISVCDAAYYADRGVPDLGIVMAPFLLKSWDDAWTIINSDWYAEQLKKLEDKGLKVITSNWIYGERNLLTTKPVKNPEDLVGMKIRVPNNVLQLKGFEALGAVPTPTDLSEVYTALQQKVVEGVENPLTVLYNGRFYEVAKYLALTSHVKNFTTFVMSKQVFDSLTPEQQKILIETGNEAGEYQNALFSDEVNQELLEKFKAAGVEVTEIDQDAFAEAAKGFYSMPELTKKWSPGLYERVSTILEEGRKSK</sequence>
<dbReference type="Gene3D" id="3.40.190.170">
    <property type="entry name" value="Bacterial extracellular solute-binding protein, family 7"/>
    <property type="match status" value="1"/>
</dbReference>
<dbReference type="GO" id="GO:0055085">
    <property type="term" value="P:transmembrane transport"/>
    <property type="evidence" value="ECO:0007669"/>
    <property type="project" value="InterPro"/>
</dbReference>
<protein>
    <submittedName>
        <fullName evidence="4">TRAP dicarboxylate transporter, DctP subunit</fullName>
    </submittedName>
</protein>
<keyword evidence="2" id="KW-0813">Transport</keyword>
<organism evidence="4 5">
    <name type="scientific">Sediminispirochaeta smaragdinae (strain DSM 11293 / JCM 15392 / SEBR 4228)</name>
    <name type="common">Spirochaeta smaragdinae</name>
    <dbReference type="NCBI Taxonomy" id="573413"/>
    <lineage>
        <taxon>Bacteria</taxon>
        <taxon>Pseudomonadati</taxon>
        <taxon>Spirochaetota</taxon>
        <taxon>Spirochaetia</taxon>
        <taxon>Spirochaetales</taxon>
        <taxon>Spirochaetaceae</taxon>
        <taxon>Sediminispirochaeta</taxon>
    </lineage>
</organism>
<evidence type="ECO:0000313" key="4">
    <source>
        <dbReference type="EMBL" id="ADK80801.1"/>
    </source>
</evidence>
<dbReference type="PANTHER" id="PTHR33376:SF7">
    <property type="entry name" value="C4-DICARBOXYLATE-BINDING PROTEIN DCTB"/>
    <property type="match status" value="1"/>
</dbReference>
<dbReference type="PANTHER" id="PTHR33376">
    <property type="match status" value="1"/>
</dbReference>
<keyword evidence="3" id="KW-0732">Signal</keyword>
<evidence type="ECO:0000256" key="1">
    <source>
        <dbReference type="ARBA" id="ARBA00009023"/>
    </source>
</evidence>
<dbReference type="NCBIfam" id="TIGR00787">
    <property type="entry name" value="dctP"/>
    <property type="match status" value="1"/>
</dbReference>
<dbReference type="eggNOG" id="COG1638">
    <property type="taxonomic scope" value="Bacteria"/>
</dbReference>
<dbReference type="Proteomes" id="UP000002318">
    <property type="component" value="Chromosome"/>
</dbReference>
<gene>
    <name evidence="4" type="ordered locus">Spirs_1674</name>
</gene>
<dbReference type="GO" id="GO:0030288">
    <property type="term" value="C:outer membrane-bounded periplasmic space"/>
    <property type="evidence" value="ECO:0007669"/>
    <property type="project" value="InterPro"/>
</dbReference>
<dbReference type="PROSITE" id="PS51257">
    <property type="entry name" value="PROKAR_LIPOPROTEIN"/>
    <property type="match status" value="1"/>
</dbReference>
<evidence type="ECO:0000256" key="3">
    <source>
        <dbReference type="ARBA" id="ARBA00022729"/>
    </source>
</evidence>
<dbReference type="EMBL" id="CP002116">
    <property type="protein sequence ID" value="ADK80801.1"/>
    <property type="molecule type" value="Genomic_DNA"/>
</dbReference>
<accession>E1R636</accession>
<dbReference type="AlphaFoldDB" id="E1R636"/>
<name>E1R636_SEDSS</name>
<dbReference type="Pfam" id="PF03480">
    <property type="entry name" value="DctP"/>
    <property type="match status" value="1"/>
</dbReference>
<dbReference type="InterPro" id="IPR038404">
    <property type="entry name" value="TRAP_DctP_sf"/>
</dbReference>
<dbReference type="PIRSF" id="PIRSF006470">
    <property type="entry name" value="DctB"/>
    <property type="match status" value="1"/>
</dbReference>
<evidence type="ECO:0000313" key="5">
    <source>
        <dbReference type="Proteomes" id="UP000002318"/>
    </source>
</evidence>
<comment type="similarity">
    <text evidence="1">Belongs to the bacterial solute-binding protein 7 family.</text>
</comment>
<reference evidence="4 5" key="1">
    <citation type="journal article" date="2010" name="Stand. Genomic Sci.">
        <title>Complete genome sequence of Spirochaeta smaragdinae type strain (SEBR 4228).</title>
        <authorList>
            <person name="Mavromatis K."/>
            <person name="Yasawong M."/>
            <person name="Chertkov O."/>
            <person name="Lapidus A."/>
            <person name="Lucas S."/>
            <person name="Nolan M."/>
            <person name="Del Rio T.G."/>
            <person name="Tice H."/>
            <person name="Cheng J.F."/>
            <person name="Pitluck S."/>
            <person name="Liolios K."/>
            <person name="Ivanova N."/>
            <person name="Tapia R."/>
            <person name="Han C."/>
            <person name="Bruce D."/>
            <person name="Goodwin L."/>
            <person name="Pati A."/>
            <person name="Chen A."/>
            <person name="Palaniappan K."/>
            <person name="Land M."/>
            <person name="Hauser L."/>
            <person name="Chang Y.J."/>
            <person name="Jeffries C.D."/>
            <person name="Detter J.C."/>
            <person name="Rohde M."/>
            <person name="Brambilla E."/>
            <person name="Spring S."/>
            <person name="Goker M."/>
            <person name="Sikorski J."/>
            <person name="Woyke T."/>
            <person name="Bristow J."/>
            <person name="Eisen J.A."/>
            <person name="Markowitz V."/>
            <person name="Hugenholtz P."/>
            <person name="Klenk H.P."/>
            <person name="Kyrpides N.C."/>
        </authorList>
    </citation>
    <scope>NUCLEOTIDE SEQUENCE [LARGE SCALE GENOMIC DNA]</scope>
    <source>
        <strain evidence="5">DSM 11293 / JCM 15392 / SEBR 4228</strain>
    </source>
</reference>
<dbReference type="CDD" id="cd13669">
    <property type="entry name" value="PBP2_TRAP_TM0322_like"/>
    <property type="match status" value="1"/>
</dbReference>
<dbReference type="RefSeq" id="WP_013254265.1">
    <property type="nucleotide sequence ID" value="NC_014364.1"/>
</dbReference>
<proteinExistence type="inferred from homology"/>
<keyword evidence="5" id="KW-1185">Reference proteome</keyword>
<dbReference type="InterPro" id="IPR004682">
    <property type="entry name" value="TRAP_DctP"/>
</dbReference>